<evidence type="ECO:0000313" key="2">
    <source>
        <dbReference type="EMBL" id="RTR28097.1"/>
    </source>
</evidence>
<protein>
    <submittedName>
        <fullName evidence="2">Uncharacterized protein</fullName>
    </submittedName>
</protein>
<dbReference type="EMBL" id="RXNT01000016">
    <property type="protein sequence ID" value="RTR28097.1"/>
    <property type="molecule type" value="Genomic_DNA"/>
</dbReference>
<reference evidence="2 3" key="1">
    <citation type="submission" date="2018-12" db="EMBL/GenBank/DDBJ databases">
        <title>Bacillus yapensis draft genome sequence.</title>
        <authorList>
            <person name="Yu L."/>
            <person name="Xu X."/>
            <person name="Tang X."/>
        </authorList>
    </citation>
    <scope>NUCLEOTIDE SEQUENCE [LARGE SCALE GENOMIC DNA]</scope>
    <source>
        <strain evidence="2 3">XXST-01</strain>
    </source>
</reference>
<dbReference type="OrthoDB" id="2905884at2"/>
<dbReference type="Proteomes" id="UP000271374">
    <property type="component" value="Unassembled WGS sequence"/>
</dbReference>
<proteinExistence type="predicted"/>
<dbReference type="AlphaFoldDB" id="A0A3S0KDF0"/>
<feature type="coiled-coil region" evidence="1">
    <location>
        <begin position="411"/>
        <end position="478"/>
    </location>
</feature>
<dbReference type="RefSeq" id="WP_126410101.1">
    <property type="nucleotide sequence ID" value="NZ_RXNT01000016.1"/>
</dbReference>
<sequence length="859" mass="97235">MEVFKKKEGLGVKRLVISWLGLIAVLTSIFSLNTDEVYAAYSPNNVESNVKSGWSSKYGDKLQEQRSGQKLIYDVYHNKFTAGGFKIVSRNFGNGQLEYVNFQGWAALQGYKRHTSSNNATYIVARKVVGTSGLNTVKIYRADGYGNLSATEDLEYNNLGSGVYNECPADAVNKDNQLDCNMRYDGVGFNAFLPVNELFPNANESASWVLFLVKRVDNQIVWTPLVLPFEFNNSQYSKGHISLDSGIDPSWLQMIGSNVIRRLYPRQEADTIGSYYFTPYQLYKSLTVDETDTAIWYGVRTPEDDNQTRWGNTAYFDFTGKQALLSYRTNYKPPANSSCPAPVLPADRYSYQIDLEVTKIDGKTVEKDTQTRTKVDVRRNSFTNERQTARQAIQNDINTRSTQKNTRISQLATMRSQEAQIVKDLEDAQNNHDFDRANTLLNTLNAKRQEIANTECYINTLQTEIDHYQRELDRLSSLEGVNSDLSTTVNLKFGNKVKGTQSVVLSEGQSQSLTFDWILTDSGNVEADINPNRTPFHNKSEVTFSNNVRATPIYVNSKYTPNACARPGESSSAEGIVRTVNSKESGQQIFREYVTTDLIIPDEHLKRRAGFGFDYTILTHYINQDSVSNGQGPSKVVSYMPDLVNYMPYTKKTWSSTTNNLKLTGYEVPIETTSTSGNTKDSWKTWKQPQKYVEEFSGNVFTSLSHPKRNSNETILDGGRKWYLSFEQPDGDYIFNSLVPNVGVNKMNTCVQGVIDVEGSIVGDPNGNDDFIKRSVSPENPFPQGTGWNWLNQTTKITSLADWYNNWISDPKQVSVNNYFKTFYLSPEKLEEIRQFSKERDYKIILGDSLFKSVQIPSK</sequence>
<evidence type="ECO:0000313" key="3">
    <source>
        <dbReference type="Proteomes" id="UP000271374"/>
    </source>
</evidence>
<gene>
    <name evidence="2" type="ORF">EKG37_17490</name>
</gene>
<name>A0A3S0KDF0_9BACI</name>
<organism evidence="2 3">
    <name type="scientific">Bacillus yapensis</name>
    <dbReference type="NCBI Taxonomy" id="2492960"/>
    <lineage>
        <taxon>Bacteria</taxon>
        <taxon>Bacillati</taxon>
        <taxon>Bacillota</taxon>
        <taxon>Bacilli</taxon>
        <taxon>Bacillales</taxon>
        <taxon>Bacillaceae</taxon>
        <taxon>Bacillus</taxon>
    </lineage>
</organism>
<evidence type="ECO:0000256" key="1">
    <source>
        <dbReference type="SAM" id="Coils"/>
    </source>
</evidence>
<accession>A0A3S0KDF0</accession>
<comment type="caution">
    <text evidence="2">The sequence shown here is derived from an EMBL/GenBank/DDBJ whole genome shotgun (WGS) entry which is preliminary data.</text>
</comment>
<keyword evidence="3" id="KW-1185">Reference proteome</keyword>
<keyword evidence="1" id="KW-0175">Coiled coil</keyword>